<dbReference type="KEGG" id="ssao:94298935"/>
<dbReference type="Proteomes" id="UP000018208">
    <property type="component" value="Unassembled WGS sequence"/>
</dbReference>
<protein>
    <recommendedName>
        <fullName evidence="4">Transmembrane protein</fullName>
    </recommendedName>
</protein>
<dbReference type="EMBL" id="AUWU02000005">
    <property type="protein sequence ID" value="KAH0572799.1"/>
    <property type="molecule type" value="Genomic_DNA"/>
</dbReference>
<evidence type="ECO:0000256" key="1">
    <source>
        <dbReference type="SAM" id="Phobius"/>
    </source>
</evidence>
<evidence type="ECO:0000313" key="3">
    <source>
        <dbReference type="Proteomes" id="UP000018208"/>
    </source>
</evidence>
<proteinExistence type="predicted"/>
<name>A0A9P8LRC4_9EUKA</name>
<comment type="caution">
    <text evidence="2">The sequence shown here is derived from an EMBL/GenBank/DDBJ whole genome shotgun (WGS) entry which is preliminary data.</text>
</comment>
<keyword evidence="1" id="KW-0472">Membrane</keyword>
<organism evidence="2 3">
    <name type="scientific">Spironucleus salmonicida</name>
    <dbReference type="NCBI Taxonomy" id="348837"/>
    <lineage>
        <taxon>Eukaryota</taxon>
        <taxon>Metamonada</taxon>
        <taxon>Diplomonadida</taxon>
        <taxon>Hexamitidae</taxon>
        <taxon>Hexamitinae</taxon>
        <taxon>Spironucleus</taxon>
    </lineage>
</organism>
<keyword evidence="1" id="KW-1133">Transmembrane helix</keyword>
<dbReference type="GeneID" id="94298935"/>
<reference evidence="2 3" key="1">
    <citation type="journal article" date="2014" name="PLoS Genet.">
        <title>The Genome of Spironucleus salmonicida Highlights a Fish Pathogen Adapted to Fluctuating Environments.</title>
        <authorList>
            <person name="Xu F."/>
            <person name="Jerlstrom-Hultqvist J."/>
            <person name="Einarsson E."/>
            <person name="Astvaldsson A."/>
            <person name="Svard S.G."/>
            <person name="Andersson J.O."/>
        </authorList>
    </citation>
    <scope>NUCLEOTIDE SEQUENCE [LARGE SCALE GENOMIC DNA]</scope>
    <source>
        <strain evidence="2 3">ATCC 50377</strain>
    </source>
</reference>
<dbReference type="RefSeq" id="XP_067763572.1">
    <property type="nucleotide sequence ID" value="XM_067908751.1"/>
</dbReference>
<evidence type="ECO:0008006" key="4">
    <source>
        <dbReference type="Google" id="ProtNLM"/>
    </source>
</evidence>
<feature type="transmembrane region" description="Helical" evidence="1">
    <location>
        <begin position="12"/>
        <end position="28"/>
    </location>
</feature>
<keyword evidence="3" id="KW-1185">Reference proteome</keyword>
<sequence length="111" mass="13930">MVYLFYIINQHILFKLIYNLAPLVYIMFKQPRVDIQVKRDLVILVIKMDEYPLNIWFKLVFKYIIEQQLQFLFTHLNTLKYQMYSYYLIFIIESYNKLFRIYNNILNLQRR</sequence>
<gene>
    <name evidence="2" type="ORF">SS50377_24912</name>
</gene>
<evidence type="ECO:0000313" key="2">
    <source>
        <dbReference type="EMBL" id="KAH0572799.1"/>
    </source>
</evidence>
<accession>A0A9P8LRC4</accession>
<dbReference type="AlphaFoldDB" id="A0A9P8LRC4"/>
<keyword evidence="1" id="KW-0812">Transmembrane</keyword>